<keyword evidence="9" id="KW-1185">Reference proteome</keyword>
<dbReference type="GO" id="GO:0015020">
    <property type="term" value="F:glucuronosyltransferase activity"/>
    <property type="evidence" value="ECO:0007669"/>
    <property type="project" value="TreeGrafter"/>
</dbReference>
<dbReference type="GO" id="GO:0016020">
    <property type="term" value="C:membrane"/>
    <property type="evidence" value="ECO:0007669"/>
    <property type="project" value="UniProtKB-SubCell"/>
</dbReference>
<sequence length="657" mass="76105">MLQQREMYRQRGLFYLCSLCLLVVVPVLYLATPSSPGYSESTHTGEWRFSRRKHFHRAGEARNCEIVDVAISIGGQESCNRAALLIKSILLFRQSPIRLHLLVDPPSRHVMGTLLRTWHLYGLEFHLYTVKWTSKQSQKGYESLVYLMESLPPSVERVISLQSHLLLSVDIHHVWKTFVEMEKVGSVFGLVEALSLPGQFRDELMLIDLAGFRRKGWPQFRGEGLSGSITVESVSKALHILYEQDLTLFYVLSPGWGTEQQDTLIHVATEPCFEQQTVCVHSLVVASDFKTKIQEYDGNLLRDKWIDCRTGPTFDQNAIDYREKTTVYAPPCTDFKREGNQERRTHPFYAGQWFDPNSVDSNDITLSVHGSLDRLVFMLEPMCRHWTGPMSIAVVANDTGVSNLLNTINSSPIISSRKNIAYHVVYKEGIYYPNNMLRLTALSNVGTNSVFMDDMDFIPSFGLYSYLRKTVREFDLTHTVLVIPAFETKEDRDTFTFPEDKAALLEMESQGRVFQFHKDGYIRGHAPTDYALWRKAKEPYEIQWQPLYEPYLVGNRNITPFDTRFVGRGFNKVSHIEHLYYDRYKFIVLPGGFLIHLPHQISSDAQKESESDRHRECYTRRWNEWRAEKAEKYGYEPYLMDVYKIWNGLSSPYETSF</sequence>
<feature type="transmembrane region" description="Helical" evidence="7">
    <location>
        <begin position="12"/>
        <end position="31"/>
    </location>
</feature>
<dbReference type="PANTHER" id="PTHR12270:SF25">
    <property type="entry name" value="GLYCOSYLTRANSFERASE-LIKE PROTEIN LARGE"/>
    <property type="match status" value="1"/>
</dbReference>
<reference evidence="8" key="1">
    <citation type="submission" date="2023-03" db="EMBL/GenBank/DDBJ databases">
        <authorList>
            <person name="Steffen K."/>
            <person name="Cardenas P."/>
        </authorList>
    </citation>
    <scope>NUCLEOTIDE SEQUENCE</scope>
</reference>
<gene>
    <name evidence="8" type="ORF">GBAR_LOCUS15834</name>
</gene>
<accession>A0AA35SE90</accession>
<evidence type="ECO:0000256" key="6">
    <source>
        <dbReference type="ARBA" id="ARBA00023180"/>
    </source>
</evidence>
<keyword evidence="2 7" id="KW-0812">Transmembrane</keyword>
<dbReference type="SUPFAM" id="SSF53448">
    <property type="entry name" value="Nucleotide-diphospho-sugar transferases"/>
    <property type="match status" value="1"/>
</dbReference>
<keyword evidence="3" id="KW-0735">Signal-anchor</keyword>
<evidence type="ECO:0000256" key="7">
    <source>
        <dbReference type="SAM" id="Phobius"/>
    </source>
</evidence>
<protein>
    <submittedName>
        <fullName evidence="8">LARGE xylosyl- and glucuronyltransferase 2</fullName>
    </submittedName>
</protein>
<dbReference type="Proteomes" id="UP001174909">
    <property type="component" value="Unassembled WGS sequence"/>
</dbReference>
<comment type="caution">
    <text evidence="8">The sequence shown here is derived from an EMBL/GenBank/DDBJ whole genome shotgun (WGS) entry which is preliminary data.</text>
</comment>
<keyword evidence="4 7" id="KW-1133">Transmembrane helix</keyword>
<dbReference type="EMBL" id="CASHTH010002300">
    <property type="protein sequence ID" value="CAI8027814.1"/>
    <property type="molecule type" value="Genomic_DNA"/>
</dbReference>
<dbReference type="InterPro" id="IPR029044">
    <property type="entry name" value="Nucleotide-diphossugar_trans"/>
</dbReference>
<dbReference type="GO" id="GO:0035269">
    <property type="term" value="P:protein O-linked glycosylation via mannose"/>
    <property type="evidence" value="ECO:0007669"/>
    <property type="project" value="TreeGrafter"/>
</dbReference>
<dbReference type="AlphaFoldDB" id="A0AA35SE90"/>
<proteinExistence type="predicted"/>
<dbReference type="PANTHER" id="PTHR12270">
    <property type="entry name" value="GLYCOSYLTRANSFERASE-RELATED"/>
    <property type="match status" value="1"/>
</dbReference>
<name>A0AA35SE90_GEOBA</name>
<dbReference type="Pfam" id="PF13896">
    <property type="entry name" value="Glyco_transf_49"/>
    <property type="match status" value="1"/>
</dbReference>
<evidence type="ECO:0000313" key="8">
    <source>
        <dbReference type="EMBL" id="CAI8027814.1"/>
    </source>
</evidence>
<evidence type="ECO:0000256" key="5">
    <source>
        <dbReference type="ARBA" id="ARBA00023136"/>
    </source>
</evidence>
<organism evidence="8 9">
    <name type="scientific">Geodia barretti</name>
    <name type="common">Barrett's horny sponge</name>
    <dbReference type="NCBI Taxonomy" id="519541"/>
    <lineage>
        <taxon>Eukaryota</taxon>
        <taxon>Metazoa</taxon>
        <taxon>Porifera</taxon>
        <taxon>Demospongiae</taxon>
        <taxon>Heteroscleromorpha</taxon>
        <taxon>Tetractinellida</taxon>
        <taxon>Astrophorina</taxon>
        <taxon>Geodiidae</taxon>
        <taxon>Geodia</taxon>
    </lineage>
</organism>
<evidence type="ECO:0000256" key="2">
    <source>
        <dbReference type="ARBA" id="ARBA00022692"/>
    </source>
</evidence>
<dbReference type="Gene3D" id="3.90.550.10">
    <property type="entry name" value="Spore Coat Polysaccharide Biosynthesis Protein SpsA, Chain A"/>
    <property type="match status" value="1"/>
</dbReference>
<dbReference type="InterPro" id="IPR051292">
    <property type="entry name" value="Xyl/GlcA_transferase"/>
</dbReference>
<comment type="subcellular location">
    <subcellularLocation>
        <location evidence="1">Membrane</location>
        <topology evidence="1">Single-pass type II membrane protein</topology>
    </subcellularLocation>
</comment>
<evidence type="ECO:0000313" key="9">
    <source>
        <dbReference type="Proteomes" id="UP001174909"/>
    </source>
</evidence>
<evidence type="ECO:0000256" key="3">
    <source>
        <dbReference type="ARBA" id="ARBA00022968"/>
    </source>
</evidence>
<keyword evidence="6" id="KW-0325">Glycoprotein</keyword>
<dbReference type="GO" id="GO:0042285">
    <property type="term" value="F:xylosyltransferase activity"/>
    <property type="evidence" value="ECO:0007669"/>
    <property type="project" value="TreeGrafter"/>
</dbReference>
<evidence type="ECO:0000256" key="4">
    <source>
        <dbReference type="ARBA" id="ARBA00022989"/>
    </source>
</evidence>
<evidence type="ECO:0000256" key="1">
    <source>
        <dbReference type="ARBA" id="ARBA00004606"/>
    </source>
</evidence>
<keyword evidence="5 7" id="KW-0472">Membrane</keyword>